<feature type="region of interest" description="Disordered" evidence="1">
    <location>
        <begin position="1"/>
        <end position="20"/>
    </location>
</feature>
<keyword evidence="3" id="KW-1185">Reference proteome</keyword>
<organism evidence="2 3">
    <name type="scientific">Streptomyces varsoviensis</name>
    <dbReference type="NCBI Taxonomy" id="67373"/>
    <lineage>
        <taxon>Bacteria</taxon>
        <taxon>Bacillati</taxon>
        <taxon>Actinomycetota</taxon>
        <taxon>Actinomycetes</taxon>
        <taxon>Kitasatosporales</taxon>
        <taxon>Streptomycetaceae</taxon>
        <taxon>Streptomyces</taxon>
    </lineage>
</organism>
<proteinExistence type="predicted"/>
<reference evidence="2 3" key="1">
    <citation type="submission" date="2015-07" db="EMBL/GenBank/DDBJ databases">
        <authorList>
            <person name="Ju K.-S."/>
            <person name="Doroghazi J.R."/>
            <person name="Metcalf W.W."/>
        </authorList>
    </citation>
    <scope>NUCLEOTIDE SEQUENCE [LARGE SCALE GENOMIC DNA]</scope>
    <source>
        <strain evidence="2 3">NRRL B-3589</strain>
    </source>
</reference>
<accession>A0ABR5J625</accession>
<keyword evidence="2" id="KW-0238">DNA-binding</keyword>
<feature type="non-terminal residue" evidence="2">
    <location>
        <position position="1"/>
    </location>
</feature>
<dbReference type="GO" id="GO:0003677">
    <property type="term" value="F:DNA binding"/>
    <property type="evidence" value="ECO:0007669"/>
    <property type="project" value="UniProtKB-KW"/>
</dbReference>
<dbReference type="Proteomes" id="UP000037020">
    <property type="component" value="Unassembled WGS sequence"/>
</dbReference>
<name>A0ABR5J625_9ACTN</name>
<comment type="caution">
    <text evidence="2">The sequence shown here is derived from an EMBL/GenBank/DDBJ whole genome shotgun (WGS) entry which is preliminary data.</text>
</comment>
<evidence type="ECO:0000313" key="3">
    <source>
        <dbReference type="Proteomes" id="UP000037020"/>
    </source>
</evidence>
<protein>
    <submittedName>
        <fullName evidence="2">DNA-binding protein</fullName>
    </submittedName>
</protein>
<sequence>VPTMHLAGDPRPEKAGTTTETQWTAVRAALAAPPPVEGDATEADAPSAEGVGDAVTAAQALVTAGEYATLAQLTPALVRDADALGPEGRAVRVRALQLVGMVMVHNRQFDAAELALGRAMSDASDRLESAASVDTLCWLKLRQGRLGEAYELAVRWADETEPRMSRATPEELNAWGSLLLMVAAAAVRNNKTSAAADAMKLARAAAVAVGKEQRSSRDAIRSFGPTTVAMKTAEIASVLDQPDRVLRLAERVPLGGVSPKWSNRNRHLLDVADAHARTRDYPAAVELLQRVRHDAPQWLPQQRYARDILDTVVRGRRTLTPEMRELAGVVGLTM</sequence>
<evidence type="ECO:0000313" key="2">
    <source>
        <dbReference type="EMBL" id="KOG88813.1"/>
    </source>
</evidence>
<dbReference type="EMBL" id="LGUT01001501">
    <property type="protein sequence ID" value="KOG88813.1"/>
    <property type="molecule type" value="Genomic_DNA"/>
</dbReference>
<evidence type="ECO:0000256" key="1">
    <source>
        <dbReference type="SAM" id="MobiDB-lite"/>
    </source>
</evidence>
<gene>
    <name evidence="2" type="ORF">ADK38_17685</name>
</gene>